<evidence type="ECO:0000313" key="2">
    <source>
        <dbReference type="Proteomes" id="UP000008867"/>
    </source>
</evidence>
<protein>
    <submittedName>
        <fullName evidence="1">Uncharacterized protein</fullName>
    </submittedName>
</protein>
<organism evidence="1 2">
    <name type="scientific">Sporisorium reilianum (strain SRZ2)</name>
    <name type="common">Maize head smut fungus</name>
    <dbReference type="NCBI Taxonomy" id="999809"/>
    <lineage>
        <taxon>Eukaryota</taxon>
        <taxon>Fungi</taxon>
        <taxon>Dikarya</taxon>
        <taxon>Basidiomycota</taxon>
        <taxon>Ustilaginomycotina</taxon>
        <taxon>Ustilaginomycetes</taxon>
        <taxon>Ustilaginales</taxon>
        <taxon>Ustilaginaceae</taxon>
        <taxon>Sporisorium</taxon>
    </lineage>
</organism>
<accession>E6ZL77</accession>
<gene>
    <name evidence="1" type="ORF">sr17607</name>
</gene>
<dbReference type="VEuPathDB" id="FungiDB:sr17607"/>
<dbReference type="EMBL" id="FQ311430">
    <property type="protein sequence ID" value="CBQ68080.1"/>
    <property type="molecule type" value="Genomic_DNA"/>
</dbReference>
<dbReference type="HOGENOM" id="CLU_1876766_0_0_1"/>
<dbReference type="Proteomes" id="UP000008867">
    <property type="component" value="Chromosome 1"/>
</dbReference>
<evidence type="ECO:0000313" key="1">
    <source>
        <dbReference type="EMBL" id="CBQ68080.1"/>
    </source>
</evidence>
<dbReference type="OrthoDB" id="2556639at2759"/>
<keyword evidence="2" id="KW-1185">Reference proteome</keyword>
<dbReference type="AlphaFoldDB" id="E6ZL77"/>
<sequence length="136" mass="15282">MVKLTEEDGLSREEAELRVYGPTGKLGGRWDLQKEYSGLPMAGGTSTARFAQAVPVAAHRPSSSMRTPADAIDWPSIDTMDHASVRAAFIRAYDTYHRMHPTTPAQLEAEHNELMQAIWQSMHMPGNWRDNVFRRG</sequence>
<name>E6ZL77_SPORE</name>
<reference evidence="1 2" key="1">
    <citation type="journal article" date="2010" name="Science">
        <title>Pathogenicity determinants in smut fungi revealed by genome comparison.</title>
        <authorList>
            <person name="Schirawski J."/>
            <person name="Mannhaupt G."/>
            <person name="Muench K."/>
            <person name="Brefort T."/>
            <person name="Schipper K."/>
            <person name="Doehlemann G."/>
            <person name="Di Stasio M."/>
            <person name="Roessel N."/>
            <person name="Mendoza-Mendoza A."/>
            <person name="Pester D."/>
            <person name="Mueller O."/>
            <person name="Winterberg B."/>
            <person name="Meyer E."/>
            <person name="Ghareeb H."/>
            <person name="Wollenberg T."/>
            <person name="Muensterkoetter M."/>
            <person name="Wong P."/>
            <person name="Walter M."/>
            <person name="Stukenbrock E."/>
            <person name="Gueldener U."/>
            <person name="Kahmann R."/>
        </authorList>
    </citation>
    <scope>NUCLEOTIDE SEQUENCE [LARGE SCALE GENOMIC DNA]</scope>
    <source>
        <strain evidence="2">SRZ2</strain>
    </source>
</reference>
<proteinExistence type="predicted"/>